<dbReference type="Proteomes" id="UP000663834">
    <property type="component" value="Unassembled WGS sequence"/>
</dbReference>
<dbReference type="EMBL" id="CAJOBG010002627">
    <property type="protein sequence ID" value="CAF4018698.1"/>
    <property type="molecule type" value="Genomic_DNA"/>
</dbReference>
<keyword evidence="11" id="KW-1185">Reference proteome</keyword>
<proteinExistence type="predicted"/>
<feature type="transmembrane region" description="Helical" evidence="1">
    <location>
        <begin position="6"/>
        <end position="27"/>
    </location>
</feature>
<keyword evidence="1" id="KW-1133">Transmembrane helix</keyword>
<evidence type="ECO:0000313" key="4">
    <source>
        <dbReference type="EMBL" id="CAF1931822.1"/>
    </source>
</evidence>
<dbReference type="EMBL" id="CAJOBJ010005975">
    <property type="protein sequence ID" value="CAF4047360.1"/>
    <property type="molecule type" value="Genomic_DNA"/>
</dbReference>
<organism evidence="2 10">
    <name type="scientific">Rotaria magnacalcarata</name>
    <dbReference type="NCBI Taxonomy" id="392030"/>
    <lineage>
        <taxon>Eukaryota</taxon>
        <taxon>Metazoa</taxon>
        <taxon>Spiralia</taxon>
        <taxon>Gnathifera</taxon>
        <taxon>Rotifera</taxon>
        <taxon>Eurotatoria</taxon>
        <taxon>Bdelloidea</taxon>
        <taxon>Philodinida</taxon>
        <taxon>Philodinidae</taxon>
        <taxon>Rotaria</taxon>
    </lineage>
</organism>
<evidence type="ECO:0000313" key="8">
    <source>
        <dbReference type="EMBL" id="CAF4047360.1"/>
    </source>
</evidence>
<evidence type="ECO:0000313" key="5">
    <source>
        <dbReference type="EMBL" id="CAF2157325.1"/>
    </source>
</evidence>
<dbReference type="EMBL" id="CAJOBH010008430">
    <property type="protein sequence ID" value="CAF4113105.1"/>
    <property type="molecule type" value="Genomic_DNA"/>
</dbReference>
<name>A0A814HT67_9BILA</name>
<evidence type="ECO:0000313" key="6">
    <source>
        <dbReference type="EMBL" id="CAF3818598.1"/>
    </source>
</evidence>
<dbReference type="Proteomes" id="UP000681967">
    <property type="component" value="Unassembled WGS sequence"/>
</dbReference>
<accession>A0A814HT67</accession>
<keyword evidence="1" id="KW-0812">Transmembrane</keyword>
<evidence type="ECO:0000313" key="11">
    <source>
        <dbReference type="Proteomes" id="UP000663866"/>
    </source>
</evidence>
<evidence type="ECO:0000313" key="10">
    <source>
        <dbReference type="Proteomes" id="UP000663855"/>
    </source>
</evidence>
<dbReference type="Proteomes" id="UP000681720">
    <property type="component" value="Unassembled WGS sequence"/>
</dbReference>
<dbReference type="EMBL" id="CAJNOW010019599">
    <property type="protein sequence ID" value="CAF1673659.1"/>
    <property type="molecule type" value="Genomic_DNA"/>
</dbReference>
<sequence length="109" mass="12834">MFTQSSIYIVVMTIIYLYIVNTVLVTSTNMEQEDQQKPSTRLFGQFNAEPNYILTNRPYYGNGVDTDAIFHTKRQLKKKWAKYIQGSQSPYTIAFPALIRTRRWIDQEQ</sequence>
<comment type="caution">
    <text evidence="2">The sequence shown here is derived from an EMBL/GenBank/DDBJ whole genome shotgun (WGS) entry which is preliminary data.</text>
</comment>
<dbReference type="EMBL" id="CAJNRF010014469">
    <property type="protein sequence ID" value="CAF2157325.1"/>
    <property type="molecule type" value="Genomic_DNA"/>
</dbReference>
<dbReference type="EMBL" id="CAJNOV010000242">
    <property type="protein sequence ID" value="CAF1013593.1"/>
    <property type="molecule type" value="Genomic_DNA"/>
</dbReference>
<evidence type="ECO:0000313" key="9">
    <source>
        <dbReference type="EMBL" id="CAF4113105.1"/>
    </source>
</evidence>
<dbReference type="Proteomes" id="UP000663855">
    <property type="component" value="Unassembled WGS sequence"/>
</dbReference>
<dbReference type="EMBL" id="CAJNRE010000798">
    <property type="protein sequence ID" value="CAF1931822.1"/>
    <property type="molecule type" value="Genomic_DNA"/>
</dbReference>
<dbReference type="Proteomes" id="UP000663866">
    <property type="component" value="Unassembled WGS sequence"/>
</dbReference>
<keyword evidence="1" id="KW-0472">Membrane</keyword>
<dbReference type="Proteomes" id="UP000663856">
    <property type="component" value="Unassembled WGS sequence"/>
</dbReference>
<dbReference type="Proteomes" id="UP000663824">
    <property type="component" value="Unassembled WGS sequence"/>
</dbReference>
<dbReference type="OrthoDB" id="9997304at2759"/>
<evidence type="ECO:0000313" key="7">
    <source>
        <dbReference type="EMBL" id="CAF4018698.1"/>
    </source>
</evidence>
<evidence type="ECO:0000313" key="2">
    <source>
        <dbReference type="EMBL" id="CAF1013593.1"/>
    </source>
</evidence>
<evidence type="ECO:0000256" key="1">
    <source>
        <dbReference type="SAM" id="Phobius"/>
    </source>
</evidence>
<reference evidence="2" key="1">
    <citation type="submission" date="2021-02" db="EMBL/GenBank/DDBJ databases">
        <authorList>
            <person name="Nowell W R."/>
        </authorList>
    </citation>
    <scope>NUCLEOTIDE SEQUENCE</scope>
</reference>
<dbReference type="Proteomes" id="UP000676336">
    <property type="component" value="Unassembled WGS sequence"/>
</dbReference>
<dbReference type="AlphaFoldDB" id="A0A814HT67"/>
<dbReference type="EMBL" id="CAJOBI010000379">
    <property type="protein sequence ID" value="CAF3818598.1"/>
    <property type="molecule type" value="Genomic_DNA"/>
</dbReference>
<protein>
    <submittedName>
        <fullName evidence="2">Uncharacterized protein</fullName>
    </submittedName>
</protein>
<evidence type="ECO:0000313" key="3">
    <source>
        <dbReference type="EMBL" id="CAF1673659.1"/>
    </source>
</evidence>
<gene>
    <name evidence="9" type="ORF">BYL167_LOCUS19694</name>
    <name evidence="2" type="ORF">CJN711_LOCUS2952</name>
    <name evidence="8" type="ORF">GIL414_LOCUS14239</name>
    <name evidence="3" type="ORF">KQP761_LOCUS34827</name>
    <name evidence="4" type="ORF">MBJ925_LOCUS4392</name>
    <name evidence="7" type="ORF">OVN521_LOCUS16063</name>
    <name evidence="6" type="ORF">SMN809_LOCUS2150</name>
    <name evidence="5" type="ORF">WKI299_LOCUS31643</name>
</gene>